<evidence type="ECO:0000256" key="1">
    <source>
        <dbReference type="SAM" id="Phobius"/>
    </source>
</evidence>
<keyword evidence="1" id="KW-1133">Transmembrane helix</keyword>
<protein>
    <submittedName>
        <fullName evidence="2">Uncharacterized protein</fullName>
    </submittedName>
</protein>
<organism evidence="2 3">
    <name type="scientific">Polyplosphaeria fusca</name>
    <dbReference type="NCBI Taxonomy" id="682080"/>
    <lineage>
        <taxon>Eukaryota</taxon>
        <taxon>Fungi</taxon>
        <taxon>Dikarya</taxon>
        <taxon>Ascomycota</taxon>
        <taxon>Pezizomycotina</taxon>
        <taxon>Dothideomycetes</taxon>
        <taxon>Pleosporomycetidae</taxon>
        <taxon>Pleosporales</taxon>
        <taxon>Tetraplosphaeriaceae</taxon>
        <taxon>Polyplosphaeria</taxon>
    </lineage>
</organism>
<gene>
    <name evidence="2" type="ORF">EJ04DRAFT_119041</name>
</gene>
<keyword evidence="1" id="KW-0472">Membrane</keyword>
<keyword evidence="1" id="KW-0812">Transmembrane</keyword>
<sequence length="248" mass="27722">MPHHVWNRGASSLPSSTVWFILLALLIAFPISILAFVLQMIASSILRAHTSDSMLLLPSDATHSSTNVLINGLPTNFVIGTSIATAIFAAFAALAFWELRTKYFGPKSERNARFWAWANIAVTLANLGLTVACTIVVFLVQKKDARKWLDLHVLGESDELERTRETWLCAIKNVDGMDEEWAKIGCGFAQAGRWVLIPLVVCSFLLVLLCFWQIHKRGGFRLLFGLQKEELPKQELAKKLGYLPQDQP</sequence>
<dbReference type="AlphaFoldDB" id="A0A9P4R2J6"/>
<dbReference type="OrthoDB" id="3797194at2759"/>
<comment type="caution">
    <text evidence="2">The sequence shown here is derived from an EMBL/GenBank/DDBJ whole genome shotgun (WGS) entry which is preliminary data.</text>
</comment>
<name>A0A9P4R2J6_9PLEO</name>
<dbReference type="Proteomes" id="UP000799444">
    <property type="component" value="Unassembled WGS sequence"/>
</dbReference>
<feature type="transmembrane region" description="Helical" evidence="1">
    <location>
        <begin position="194"/>
        <end position="214"/>
    </location>
</feature>
<accession>A0A9P4R2J6</accession>
<reference evidence="2" key="1">
    <citation type="journal article" date="2020" name="Stud. Mycol.">
        <title>101 Dothideomycetes genomes: a test case for predicting lifestyles and emergence of pathogens.</title>
        <authorList>
            <person name="Haridas S."/>
            <person name="Albert R."/>
            <person name="Binder M."/>
            <person name="Bloem J."/>
            <person name="Labutti K."/>
            <person name="Salamov A."/>
            <person name="Andreopoulos B."/>
            <person name="Baker S."/>
            <person name="Barry K."/>
            <person name="Bills G."/>
            <person name="Bluhm B."/>
            <person name="Cannon C."/>
            <person name="Castanera R."/>
            <person name="Culley D."/>
            <person name="Daum C."/>
            <person name="Ezra D."/>
            <person name="Gonzalez J."/>
            <person name="Henrissat B."/>
            <person name="Kuo A."/>
            <person name="Liang C."/>
            <person name="Lipzen A."/>
            <person name="Lutzoni F."/>
            <person name="Magnuson J."/>
            <person name="Mondo S."/>
            <person name="Nolan M."/>
            <person name="Ohm R."/>
            <person name="Pangilinan J."/>
            <person name="Park H.-J."/>
            <person name="Ramirez L."/>
            <person name="Alfaro M."/>
            <person name="Sun H."/>
            <person name="Tritt A."/>
            <person name="Yoshinaga Y."/>
            <person name="Zwiers L.-H."/>
            <person name="Turgeon B."/>
            <person name="Goodwin S."/>
            <person name="Spatafora J."/>
            <person name="Crous P."/>
            <person name="Grigoriev I."/>
        </authorList>
    </citation>
    <scope>NUCLEOTIDE SEQUENCE</scope>
    <source>
        <strain evidence="2">CBS 125425</strain>
    </source>
</reference>
<keyword evidence="3" id="KW-1185">Reference proteome</keyword>
<dbReference type="EMBL" id="ML996116">
    <property type="protein sequence ID" value="KAF2737484.1"/>
    <property type="molecule type" value="Genomic_DNA"/>
</dbReference>
<feature type="transmembrane region" description="Helical" evidence="1">
    <location>
        <begin position="77"/>
        <end position="97"/>
    </location>
</feature>
<proteinExistence type="predicted"/>
<evidence type="ECO:0000313" key="2">
    <source>
        <dbReference type="EMBL" id="KAF2737484.1"/>
    </source>
</evidence>
<evidence type="ECO:0000313" key="3">
    <source>
        <dbReference type="Proteomes" id="UP000799444"/>
    </source>
</evidence>
<feature type="transmembrane region" description="Helical" evidence="1">
    <location>
        <begin position="20"/>
        <end position="46"/>
    </location>
</feature>
<feature type="transmembrane region" description="Helical" evidence="1">
    <location>
        <begin position="117"/>
        <end position="140"/>
    </location>
</feature>